<organism evidence="1 2">
    <name type="scientific">Clostridium intestinale DSM 6191</name>
    <dbReference type="NCBI Taxonomy" id="1121320"/>
    <lineage>
        <taxon>Bacteria</taxon>
        <taxon>Bacillati</taxon>
        <taxon>Bacillota</taxon>
        <taxon>Clostridia</taxon>
        <taxon>Eubacteriales</taxon>
        <taxon>Clostridiaceae</taxon>
        <taxon>Clostridium</taxon>
    </lineage>
</organism>
<accession>A0A1M5T3K4</accession>
<sequence length="241" mass="28670">MPTLRNIELHVSYIPSKGIEDLLVGKSNEEQNKITTEDYNNNFKQRNFKFRLQTRNITAFYERCLKGYKNDKCCKINIECSPNSVIRSSVVLGIYAVHIPYDIDDFFKLNDFDKKRKTLDLINIAIEHIVEKEQWDKIRFDEAYNQIISENYINTWIWKKQKHSPNRKYIAKVFCKHDIYYCDIGIIIVDKSGQIIKKEVVVTEIPDEWMFIKYFGDLKWISNNELEFIGKDGNSRFTIKI</sequence>
<dbReference type="RefSeq" id="WP_073015789.1">
    <property type="nucleotide sequence ID" value="NZ_FQXU01000003.1"/>
</dbReference>
<gene>
    <name evidence="1" type="ORF">SAMN02745941_00096</name>
</gene>
<proteinExistence type="predicted"/>
<name>A0A1M5T3K4_9CLOT</name>
<dbReference type="EMBL" id="FQXU01000003">
    <property type="protein sequence ID" value="SHH45339.1"/>
    <property type="molecule type" value="Genomic_DNA"/>
</dbReference>
<dbReference type="AlphaFoldDB" id="A0A1M5T3K4"/>
<evidence type="ECO:0000313" key="1">
    <source>
        <dbReference type="EMBL" id="SHH45339.1"/>
    </source>
</evidence>
<dbReference type="Proteomes" id="UP000184241">
    <property type="component" value="Unassembled WGS sequence"/>
</dbReference>
<protein>
    <submittedName>
        <fullName evidence="1">Uncharacterized protein</fullName>
    </submittedName>
</protein>
<evidence type="ECO:0000313" key="2">
    <source>
        <dbReference type="Proteomes" id="UP000184241"/>
    </source>
</evidence>
<reference evidence="1 2" key="1">
    <citation type="submission" date="2016-11" db="EMBL/GenBank/DDBJ databases">
        <authorList>
            <person name="Jaros S."/>
            <person name="Januszkiewicz K."/>
            <person name="Wedrychowicz H."/>
        </authorList>
    </citation>
    <scope>NUCLEOTIDE SEQUENCE [LARGE SCALE GENOMIC DNA]</scope>
    <source>
        <strain evidence="1 2">DSM 6191</strain>
    </source>
</reference>